<evidence type="ECO:0000313" key="2">
    <source>
        <dbReference type="EMBL" id="CAF4185576.1"/>
    </source>
</evidence>
<name>A0A820A8J4_9BILA</name>
<evidence type="ECO:0000313" key="3">
    <source>
        <dbReference type="Proteomes" id="UP000663868"/>
    </source>
</evidence>
<dbReference type="Proteomes" id="UP000663860">
    <property type="component" value="Unassembled WGS sequence"/>
</dbReference>
<reference evidence="2" key="1">
    <citation type="submission" date="2021-02" db="EMBL/GenBank/DDBJ databases">
        <authorList>
            <person name="Nowell W R."/>
        </authorList>
    </citation>
    <scope>NUCLEOTIDE SEQUENCE</scope>
</reference>
<dbReference type="EMBL" id="CAJOBB010007394">
    <property type="protein sequence ID" value="CAF4185576.1"/>
    <property type="molecule type" value="Genomic_DNA"/>
</dbReference>
<evidence type="ECO:0000313" key="1">
    <source>
        <dbReference type="EMBL" id="CAF1491417.1"/>
    </source>
</evidence>
<dbReference type="Proteomes" id="UP000663868">
    <property type="component" value="Unassembled WGS sequence"/>
</dbReference>
<dbReference type="EMBL" id="CAJNOE010002730">
    <property type="protein sequence ID" value="CAF1491417.1"/>
    <property type="molecule type" value="Genomic_DNA"/>
</dbReference>
<gene>
    <name evidence="1" type="ORF">IZO911_LOCUS44505</name>
    <name evidence="2" type="ORF">KXQ929_LOCUS39209</name>
</gene>
<proteinExistence type="predicted"/>
<comment type="caution">
    <text evidence="2">The sequence shown here is derived from an EMBL/GenBank/DDBJ whole genome shotgun (WGS) entry which is preliminary data.</text>
</comment>
<dbReference type="AlphaFoldDB" id="A0A820A8J4"/>
<organism evidence="2 3">
    <name type="scientific">Adineta steineri</name>
    <dbReference type="NCBI Taxonomy" id="433720"/>
    <lineage>
        <taxon>Eukaryota</taxon>
        <taxon>Metazoa</taxon>
        <taxon>Spiralia</taxon>
        <taxon>Gnathifera</taxon>
        <taxon>Rotifera</taxon>
        <taxon>Eurotatoria</taxon>
        <taxon>Bdelloidea</taxon>
        <taxon>Adinetida</taxon>
        <taxon>Adinetidae</taxon>
        <taxon>Adineta</taxon>
    </lineage>
</organism>
<protein>
    <submittedName>
        <fullName evidence="2">Uncharacterized protein</fullName>
    </submittedName>
</protein>
<sequence>MRCFLVITGHYFIGNKFDLQSTVLSSCTFNKQHIDLEISRTLQNKLKELNISQKIVAVTCDGRKNMIRAIDDLDLNVKRVWCAAHRRHLTVTNGFGLWIVKKHTDEEKFSEENDNTDGTANDQEEEDVLYIEEFENNNEMGISGGLELFDESMGTNRAAE</sequence>
<accession>A0A820A8J4</accession>